<reference evidence="3" key="1">
    <citation type="submission" date="2021-11" db="EMBL/GenBank/DDBJ databases">
        <title>BS-T2-15 a new species belonging to the Comamonadaceae family isolated from the soil of a French oak forest.</title>
        <authorList>
            <person name="Mieszkin S."/>
            <person name="Alain K."/>
        </authorList>
    </citation>
    <scope>NUCLEOTIDE SEQUENCE</scope>
    <source>
        <strain evidence="3">BS-T2-15</strain>
    </source>
</reference>
<evidence type="ECO:0000259" key="2">
    <source>
        <dbReference type="Pfam" id="PF13145"/>
    </source>
</evidence>
<dbReference type="RefSeq" id="WP_275681869.1">
    <property type="nucleotide sequence ID" value="NZ_JAJLJH010000001.1"/>
</dbReference>
<feature type="region of interest" description="Disordered" evidence="1">
    <location>
        <begin position="274"/>
        <end position="307"/>
    </location>
</feature>
<comment type="caution">
    <text evidence="3">The sequence shown here is derived from an EMBL/GenBank/DDBJ whole genome shotgun (WGS) entry which is preliminary data.</text>
</comment>
<dbReference type="NCBIfam" id="TIGR02925">
    <property type="entry name" value="cis_trans_EpsD"/>
    <property type="match status" value="1"/>
</dbReference>
<evidence type="ECO:0000313" key="3">
    <source>
        <dbReference type="EMBL" id="MCK9685879.1"/>
    </source>
</evidence>
<dbReference type="InterPro" id="IPR014274">
    <property type="entry name" value="PPIase_EpsD"/>
</dbReference>
<gene>
    <name evidence="3" type="ORF">LPC04_09185</name>
</gene>
<dbReference type="SUPFAM" id="SSF109998">
    <property type="entry name" value="Triger factor/SurA peptide-binding domain-like"/>
    <property type="match status" value="1"/>
</dbReference>
<dbReference type="InterPro" id="IPR027304">
    <property type="entry name" value="Trigger_fact/SurA_dom_sf"/>
</dbReference>
<sequence>MAATLLAACGQKKDVAPADTAGSEAVAKVNGDELTANQLSIALLKQRGMRPDAGDAQAKQVLDQLIDEQIVAQKAVAAKLDQDPKVVAQIEAARRDILARRFLEAAAETAAKPASDAVQKFYDSRPALFAQRKVYTLQRIDIQAPDDRRTEVDAHVQSLKTSAELTDWLKSQKLQFTTKQEQDAAEQLPPLVLDKVAAIKEGQSIVVPSQFGVSALTLVSSASAPKSLADAGAAIEQFLGNQGRREVIMNLQKTIRDGAKVEYQGRFAALAAATGDGASPASAPSLSVAPAASNAAPSASQNSSTKK</sequence>
<accession>A0A9X2C1K8</accession>
<protein>
    <submittedName>
        <fullName evidence="3">EpsD family peptidyl-prolyl cis-trans isomerase</fullName>
        <ecNumber evidence="3">5.2.1.8</ecNumber>
    </submittedName>
</protein>
<dbReference type="Proteomes" id="UP001139353">
    <property type="component" value="Unassembled WGS sequence"/>
</dbReference>
<evidence type="ECO:0000313" key="4">
    <source>
        <dbReference type="Proteomes" id="UP001139353"/>
    </source>
</evidence>
<dbReference type="Gene3D" id="1.10.8.1040">
    <property type="match status" value="1"/>
</dbReference>
<name>A0A9X2C1K8_9BURK</name>
<keyword evidence="3" id="KW-0413">Isomerase</keyword>
<dbReference type="GO" id="GO:0003755">
    <property type="term" value="F:peptidyl-prolyl cis-trans isomerase activity"/>
    <property type="evidence" value="ECO:0007669"/>
    <property type="project" value="UniProtKB-EC"/>
</dbReference>
<dbReference type="EMBL" id="JAJLJH010000001">
    <property type="protein sequence ID" value="MCK9685879.1"/>
    <property type="molecule type" value="Genomic_DNA"/>
</dbReference>
<evidence type="ECO:0000256" key="1">
    <source>
        <dbReference type="SAM" id="MobiDB-lite"/>
    </source>
</evidence>
<dbReference type="Pfam" id="PF13145">
    <property type="entry name" value="Rotamase_2"/>
    <property type="match status" value="1"/>
</dbReference>
<proteinExistence type="predicted"/>
<dbReference type="AlphaFoldDB" id="A0A9X2C1K8"/>
<organism evidence="3 4">
    <name type="scientific">Scleromatobacter humisilvae</name>
    <dbReference type="NCBI Taxonomy" id="2897159"/>
    <lineage>
        <taxon>Bacteria</taxon>
        <taxon>Pseudomonadati</taxon>
        <taxon>Pseudomonadota</taxon>
        <taxon>Betaproteobacteria</taxon>
        <taxon>Burkholderiales</taxon>
        <taxon>Sphaerotilaceae</taxon>
        <taxon>Scleromatobacter</taxon>
    </lineage>
</organism>
<keyword evidence="4" id="KW-1185">Reference proteome</keyword>
<feature type="domain" description="PpiC" evidence="2">
    <location>
        <begin position="115"/>
        <end position="230"/>
    </location>
</feature>
<dbReference type="InterPro" id="IPR000297">
    <property type="entry name" value="PPIase_PpiC"/>
</dbReference>
<dbReference type="EC" id="5.2.1.8" evidence="3"/>